<feature type="domain" description="DinB-like" evidence="1">
    <location>
        <begin position="32"/>
        <end position="151"/>
    </location>
</feature>
<evidence type="ECO:0000313" key="2">
    <source>
        <dbReference type="EMBL" id="MCI2228739.1"/>
    </source>
</evidence>
<reference evidence="2" key="1">
    <citation type="submission" date="2022-02" db="EMBL/GenBank/DDBJ databases">
        <title>Polaribacter sp. MSW13, isolated from seawater.</title>
        <authorList>
            <person name="Kristyanto S."/>
            <person name="Jung J."/>
            <person name="Jeon C.O."/>
        </authorList>
    </citation>
    <scope>NUCLEOTIDE SEQUENCE</scope>
    <source>
        <strain evidence="2">MSW13</strain>
    </source>
</reference>
<dbReference type="RefSeq" id="WP_242177868.1">
    <property type="nucleotide sequence ID" value="NZ_JAKQYM010000003.1"/>
</dbReference>
<dbReference type="Proteomes" id="UP001139369">
    <property type="component" value="Unassembled WGS sequence"/>
</dbReference>
<dbReference type="InterPro" id="IPR034660">
    <property type="entry name" value="DinB/YfiT-like"/>
</dbReference>
<comment type="caution">
    <text evidence="2">The sequence shown here is derived from an EMBL/GenBank/DDBJ whole genome shotgun (WGS) entry which is preliminary data.</text>
</comment>
<proteinExistence type="predicted"/>
<gene>
    <name evidence="2" type="ORF">MC378_06135</name>
</gene>
<keyword evidence="3" id="KW-1185">Reference proteome</keyword>
<name>A0A9X1VLL4_9FLAO</name>
<protein>
    <submittedName>
        <fullName evidence="2">DinB family protein</fullName>
    </submittedName>
</protein>
<dbReference type="SUPFAM" id="SSF109854">
    <property type="entry name" value="DinB/YfiT-like putative metalloenzymes"/>
    <property type="match status" value="1"/>
</dbReference>
<organism evidence="2 3">
    <name type="scientific">Polaribacter marinus</name>
    <dbReference type="NCBI Taxonomy" id="2916838"/>
    <lineage>
        <taxon>Bacteria</taxon>
        <taxon>Pseudomonadati</taxon>
        <taxon>Bacteroidota</taxon>
        <taxon>Flavobacteriia</taxon>
        <taxon>Flavobacteriales</taxon>
        <taxon>Flavobacteriaceae</taxon>
    </lineage>
</organism>
<sequence>MKTLNTISLENKLNLLENYIPSSDRINTAISKANVAWHIDHSLKVMNAVVKNMQNSDPTLYVDNFSFLGKLLLQFNFFPRGRAKAPKDVKPPEIILKEDIITQLAEARQNIKEILKLDEKAYFKHPLFGNVNKARVVRFLNAHTNHHLKIIKSILK</sequence>
<evidence type="ECO:0000313" key="3">
    <source>
        <dbReference type="Proteomes" id="UP001139369"/>
    </source>
</evidence>
<dbReference type="Gene3D" id="1.20.120.450">
    <property type="entry name" value="dinb family like domain"/>
    <property type="match status" value="1"/>
</dbReference>
<accession>A0A9X1VLL4</accession>
<dbReference type="Pfam" id="PF12867">
    <property type="entry name" value="DinB_2"/>
    <property type="match status" value="1"/>
</dbReference>
<evidence type="ECO:0000259" key="1">
    <source>
        <dbReference type="Pfam" id="PF12867"/>
    </source>
</evidence>
<dbReference type="InterPro" id="IPR024775">
    <property type="entry name" value="DinB-like"/>
</dbReference>
<dbReference type="EMBL" id="JAKQYM010000003">
    <property type="protein sequence ID" value="MCI2228739.1"/>
    <property type="molecule type" value="Genomic_DNA"/>
</dbReference>
<dbReference type="AlphaFoldDB" id="A0A9X1VLL4"/>